<dbReference type="PANTHER" id="PTHR36449:SF1">
    <property type="entry name" value="ACETYLTRANSFERASE"/>
    <property type="match status" value="1"/>
</dbReference>
<dbReference type="PROSITE" id="PS51186">
    <property type="entry name" value="GNAT"/>
    <property type="match status" value="1"/>
</dbReference>
<evidence type="ECO:0000256" key="2">
    <source>
        <dbReference type="ARBA" id="ARBA00022649"/>
    </source>
</evidence>
<keyword evidence="4" id="KW-0012">Acyltransferase</keyword>
<keyword evidence="8" id="KW-1185">Reference proteome</keyword>
<comment type="catalytic activity">
    <reaction evidence="5">
        <text>glycyl-tRNA(Gly) + acetyl-CoA = N-acetylglycyl-tRNA(Gly) + CoA + H(+)</text>
        <dbReference type="Rhea" id="RHEA:81867"/>
        <dbReference type="Rhea" id="RHEA-COMP:9683"/>
        <dbReference type="Rhea" id="RHEA-COMP:19766"/>
        <dbReference type="ChEBI" id="CHEBI:15378"/>
        <dbReference type="ChEBI" id="CHEBI:57287"/>
        <dbReference type="ChEBI" id="CHEBI:57288"/>
        <dbReference type="ChEBI" id="CHEBI:78522"/>
        <dbReference type="ChEBI" id="CHEBI:232036"/>
    </reaction>
</comment>
<comment type="caution">
    <text evidence="7">The sequence shown here is derived from an EMBL/GenBank/DDBJ whole genome shotgun (WGS) entry which is preliminary data.</text>
</comment>
<dbReference type="RefSeq" id="WP_146520344.1">
    <property type="nucleotide sequence ID" value="NZ_CP151726.1"/>
</dbReference>
<evidence type="ECO:0000256" key="1">
    <source>
        <dbReference type="ARBA" id="ARBA00022491"/>
    </source>
</evidence>
<keyword evidence="2" id="KW-1277">Toxin-antitoxin system</keyword>
<evidence type="ECO:0000313" key="7">
    <source>
        <dbReference type="EMBL" id="TWU05024.1"/>
    </source>
</evidence>
<evidence type="ECO:0000256" key="5">
    <source>
        <dbReference type="ARBA" id="ARBA00049880"/>
    </source>
</evidence>
<dbReference type="AlphaFoldDB" id="A0A5C6B3E2"/>
<evidence type="ECO:0000256" key="4">
    <source>
        <dbReference type="ARBA" id="ARBA00023315"/>
    </source>
</evidence>
<gene>
    <name evidence="7" type="ORF">Pla52n_30700</name>
</gene>
<organism evidence="7 8">
    <name type="scientific">Stieleria varia</name>
    <dbReference type="NCBI Taxonomy" id="2528005"/>
    <lineage>
        <taxon>Bacteria</taxon>
        <taxon>Pseudomonadati</taxon>
        <taxon>Planctomycetota</taxon>
        <taxon>Planctomycetia</taxon>
        <taxon>Pirellulales</taxon>
        <taxon>Pirellulaceae</taxon>
        <taxon>Stieleria</taxon>
    </lineage>
</organism>
<dbReference type="GO" id="GO:0016747">
    <property type="term" value="F:acyltransferase activity, transferring groups other than amino-acyl groups"/>
    <property type="evidence" value="ECO:0007669"/>
    <property type="project" value="InterPro"/>
</dbReference>
<dbReference type="SUPFAM" id="SSF55729">
    <property type="entry name" value="Acyl-CoA N-acyltransferases (Nat)"/>
    <property type="match status" value="1"/>
</dbReference>
<accession>A0A5C6B3E2</accession>
<evidence type="ECO:0000256" key="3">
    <source>
        <dbReference type="ARBA" id="ARBA00022679"/>
    </source>
</evidence>
<evidence type="ECO:0000313" key="8">
    <source>
        <dbReference type="Proteomes" id="UP000320176"/>
    </source>
</evidence>
<proteinExistence type="predicted"/>
<dbReference type="Proteomes" id="UP000320176">
    <property type="component" value="Unassembled WGS sequence"/>
</dbReference>
<evidence type="ECO:0000259" key="6">
    <source>
        <dbReference type="PROSITE" id="PS51186"/>
    </source>
</evidence>
<reference evidence="7 8" key="1">
    <citation type="submission" date="2019-02" db="EMBL/GenBank/DDBJ databases">
        <title>Deep-cultivation of Planctomycetes and their phenomic and genomic characterization uncovers novel biology.</title>
        <authorList>
            <person name="Wiegand S."/>
            <person name="Jogler M."/>
            <person name="Boedeker C."/>
            <person name="Pinto D."/>
            <person name="Vollmers J."/>
            <person name="Rivas-Marin E."/>
            <person name="Kohn T."/>
            <person name="Peeters S.H."/>
            <person name="Heuer A."/>
            <person name="Rast P."/>
            <person name="Oberbeckmann S."/>
            <person name="Bunk B."/>
            <person name="Jeske O."/>
            <person name="Meyerdierks A."/>
            <person name="Storesund J.E."/>
            <person name="Kallscheuer N."/>
            <person name="Luecker S."/>
            <person name="Lage O.M."/>
            <person name="Pohl T."/>
            <person name="Merkel B.J."/>
            <person name="Hornburger P."/>
            <person name="Mueller R.-W."/>
            <person name="Bruemmer F."/>
            <person name="Labrenz M."/>
            <person name="Spormann A.M."/>
            <person name="Op Den Camp H."/>
            <person name="Overmann J."/>
            <person name="Amann R."/>
            <person name="Jetten M.S.M."/>
            <person name="Mascher T."/>
            <person name="Medema M.H."/>
            <person name="Devos D.P."/>
            <person name="Kaster A.-K."/>
            <person name="Ovreas L."/>
            <person name="Rohde M."/>
            <person name="Galperin M.Y."/>
            <person name="Jogler C."/>
        </authorList>
    </citation>
    <scope>NUCLEOTIDE SEQUENCE [LARGE SCALE GENOMIC DNA]</scope>
    <source>
        <strain evidence="7 8">Pla52n</strain>
    </source>
</reference>
<keyword evidence="3" id="KW-0808">Transferase</keyword>
<protein>
    <recommendedName>
        <fullName evidence="6">N-acetyltransferase domain-containing protein</fullName>
    </recommendedName>
</protein>
<dbReference type="Gene3D" id="3.40.630.30">
    <property type="match status" value="1"/>
</dbReference>
<keyword evidence="1" id="KW-0678">Repressor</keyword>
<dbReference type="Pfam" id="PF13508">
    <property type="entry name" value="Acetyltransf_7"/>
    <property type="match status" value="1"/>
</dbReference>
<dbReference type="OrthoDB" id="9799147at2"/>
<sequence length="171" mass="19232">MPNWTIVRLDKSHDRTGFACGNDNLGEWIKSRASQFDRRDLSRTYVATRPGEFAVCGYYAISTHRVVYGDMPASESRGLPRMDVPVVLLGRLAVDQSSQGQGLGGFLLIDALRRALHISEQVGIRAVEVDAIDDSAQSFYLKFGFRSLLDDPRHLMMPMHEIRKLKLDPLP</sequence>
<dbReference type="InterPro" id="IPR000182">
    <property type="entry name" value="GNAT_dom"/>
</dbReference>
<feature type="domain" description="N-acetyltransferase" evidence="6">
    <location>
        <begin position="5"/>
        <end position="169"/>
    </location>
</feature>
<dbReference type="EMBL" id="SJPN01000003">
    <property type="protein sequence ID" value="TWU05024.1"/>
    <property type="molecule type" value="Genomic_DNA"/>
</dbReference>
<name>A0A5C6B3E2_9BACT</name>
<dbReference type="PANTHER" id="PTHR36449">
    <property type="entry name" value="ACETYLTRANSFERASE-RELATED"/>
    <property type="match status" value="1"/>
</dbReference>
<dbReference type="InterPro" id="IPR016181">
    <property type="entry name" value="Acyl_CoA_acyltransferase"/>
</dbReference>